<evidence type="ECO:0000313" key="3">
    <source>
        <dbReference type="Proteomes" id="UP000002709"/>
    </source>
</evidence>
<dbReference type="STRING" id="319225.Plut_0051"/>
<evidence type="ECO:0000313" key="2">
    <source>
        <dbReference type="EMBL" id="ABB22941.1"/>
    </source>
</evidence>
<dbReference type="HOGENOM" id="CLU_2480575_0_0_10"/>
<proteinExistence type="predicted"/>
<dbReference type="EMBL" id="CP000096">
    <property type="protein sequence ID" value="ABB22941.1"/>
    <property type="molecule type" value="Genomic_DNA"/>
</dbReference>
<keyword evidence="3" id="KW-1185">Reference proteome</keyword>
<name>Q3B6U0_CHLL3</name>
<gene>
    <name evidence="2" type="ordered locus">Plut_0051</name>
</gene>
<evidence type="ECO:0000256" key="1">
    <source>
        <dbReference type="SAM" id="MobiDB-lite"/>
    </source>
</evidence>
<accession>Q3B6U0</accession>
<sequence length="87" mass="9347">MAAEPVHQNRTKDPFPMAPEHASALFYRCSLNRSEEAGREPAAGREGEPSVPDSCIGDGCRSCDTAGRERGQGFVDECGRGTEAEAY</sequence>
<dbReference type="KEGG" id="plt:Plut_0051"/>
<organism evidence="2 3">
    <name type="scientific">Chlorobium luteolum (strain DSM 273 / BCRC 81028 / 2530)</name>
    <name type="common">Pelodictyon luteolum</name>
    <dbReference type="NCBI Taxonomy" id="319225"/>
    <lineage>
        <taxon>Bacteria</taxon>
        <taxon>Pseudomonadati</taxon>
        <taxon>Chlorobiota</taxon>
        <taxon>Chlorobiia</taxon>
        <taxon>Chlorobiales</taxon>
        <taxon>Chlorobiaceae</taxon>
        <taxon>Chlorobium/Pelodictyon group</taxon>
        <taxon>Pelodictyon</taxon>
    </lineage>
</organism>
<dbReference type="Proteomes" id="UP000002709">
    <property type="component" value="Chromosome"/>
</dbReference>
<feature type="region of interest" description="Disordered" evidence="1">
    <location>
        <begin position="68"/>
        <end position="87"/>
    </location>
</feature>
<dbReference type="AlphaFoldDB" id="Q3B6U0"/>
<reference evidence="3" key="1">
    <citation type="submission" date="2005-08" db="EMBL/GenBank/DDBJ databases">
        <title>Complete sequence of Pelodictyon luteolum DSM 273.</title>
        <authorList>
            <consortium name="US DOE Joint Genome Institute"/>
            <person name="Copeland A."/>
            <person name="Lucas S."/>
            <person name="Lapidus A."/>
            <person name="Barry K."/>
            <person name="Detter J.C."/>
            <person name="Glavina T."/>
            <person name="Hammon N."/>
            <person name="Israni S."/>
            <person name="Pitluck S."/>
            <person name="Bryant D."/>
            <person name="Schmutz J."/>
            <person name="Larimer F."/>
            <person name="Land M."/>
            <person name="Kyrpides N."/>
            <person name="Ivanova N."/>
            <person name="Richardson P."/>
        </authorList>
    </citation>
    <scope>NUCLEOTIDE SEQUENCE [LARGE SCALE GENOMIC DNA]</scope>
    <source>
        <strain evidence="3">DSM 273 / BCRC 81028 / 2530</strain>
    </source>
</reference>
<protein>
    <submittedName>
        <fullName evidence="2">Uncharacterized protein</fullName>
    </submittedName>
</protein>